<dbReference type="InParanoid" id="A0A7M7SZU9"/>
<dbReference type="OrthoDB" id="10526170at2759"/>
<evidence type="ECO:0000256" key="1">
    <source>
        <dbReference type="SAM" id="MobiDB-lite"/>
    </source>
</evidence>
<evidence type="ECO:0000313" key="3">
    <source>
        <dbReference type="Proteomes" id="UP000007110"/>
    </source>
</evidence>
<dbReference type="Proteomes" id="UP000007110">
    <property type="component" value="Unassembled WGS sequence"/>
</dbReference>
<dbReference type="GeneID" id="115924822"/>
<name>A0A7M7SZU9_STRPU</name>
<feature type="region of interest" description="Disordered" evidence="1">
    <location>
        <begin position="120"/>
        <end position="167"/>
    </location>
</feature>
<reference evidence="3" key="1">
    <citation type="submission" date="2015-02" db="EMBL/GenBank/DDBJ databases">
        <title>Genome sequencing for Strongylocentrotus purpuratus.</title>
        <authorList>
            <person name="Murali S."/>
            <person name="Liu Y."/>
            <person name="Vee V."/>
            <person name="English A."/>
            <person name="Wang M."/>
            <person name="Skinner E."/>
            <person name="Han Y."/>
            <person name="Muzny D.M."/>
            <person name="Worley K.C."/>
            <person name="Gibbs R.A."/>
        </authorList>
    </citation>
    <scope>NUCLEOTIDE SEQUENCE</scope>
</reference>
<dbReference type="AlphaFoldDB" id="A0A7M7SZU9"/>
<reference evidence="2" key="2">
    <citation type="submission" date="2021-01" db="UniProtKB">
        <authorList>
            <consortium name="EnsemblMetazoa"/>
        </authorList>
    </citation>
    <scope>IDENTIFICATION</scope>
</reference>
<feature type="compositionally biased region" description="Polar residues" evidence="1">
    <location>
        <begin position="122"/>
        <end position="132"/>
    </location>
</feature>
<accession>A0A7M7SZU9</accession>
<evidence type="ECO:0000313" key="2">
    <source>
        <dbReference type="EnsemblMetazoa" id="XP_030843544"/>
    </source>
</evidence>
<proteinExistence type="predicted"/>
<sequence>MPSPASHGRQPLRSSAPQGSGPAAGGGGQPPVSQPSSSRFFINVPPRSLALVDRSARRPAPMPYMGNRGAKSQQLSQISQVMGSPSVALADTMYNMNIQTPTRPTPHSKTPLGQVVAPAATPHQQTPIQVSSGPGMGPGGDAQPSSLVSRDQQPGGPEDGEMSCMPHQLMETGPQENIDMESVQEYPLTPKSSTDGERADETKTPQTPGEQFDLAGFKDFSKSPGFSYSCRAMFGDPGDTTTEEQTSNNNNNFQENPFFSSFFGVSSKFSDRPTSQSPAQMFGGGGNQPPSTPATPHTNQGGAMSMFGNSPTSPQPSQTQQEPESMGFSFNFGGESPSQTPAGGENESGGSRPGGFCLF</sequence>
<feature type="compositionally biased region" description="Low complexity" evidence="1">
    <location>
        <begin position="243"/>
        <end position="268"/>
    </location>
</feature>
<feature type="region of interest" description="Disordered" evidence="1">
    <location>
        <begin position="233"/>
        <end position="359"/>
    </location>
</feature>
<dbReference type="OMA" id="EPESMGF"/>
<dbReference type="EnsemblMetazoa" id="XM_030987684">
    <property type="protein sequence ID" value="XP_030843544"/>
    <property type="gene ID" value="LOC115924822"/>
</dbReference>
<feature type="compositionally biased region" description="Low complexity" evidence="1">
    <location>
        <begin position="310"/>
        <end position="325"/>
    </location>
</feature>
<feature type="compositionally biased region" description="Polar residues" evidence="1">
    <location>
        <begin position="143"/>
        <end position="152"/>
    </location>
</feature>
<keyword evidence="3" id="KW-1185">Reference proteome</keyword>
<protein>
    <submittedName>
        <fullName evidence="2">Uncharacterized protein</fullName>
    </submittedName>
</protein>
<dbReference type="KEGG" id="spu:115924822"/>
<dbReference type="RefSeq" id="XP_030843544.1">
    <property type="nucleotide sequence ID" value="XM_030987684.1"/>
</dbReference>
<feature type="compositionally biased region" description="Basic and acidic residues" evidence="1">
    <location>
        <begin position="194"/>
        <end position="203"/>
    </location>
</feature>
<feature type="region of interest" description="Disordered" evidence="1">
    <location>
        <begin position="187"/>
        <end position="215"/>
    </location>
</feature>
<feature type="region of interest" description="Disordered" evidence="1">
    <location>
        <begin position="1"/>
        <end position="75"/>
    </location>
</feature>
<organism evidence="2 3">
    <name type="scientific">Strongylocentrotus purpuratus</name>
    <name type="common">Purple sea urchin</name>
    <dbReference type="NCBI Taxonomy" id="7668"/>
    <lineage>
        <taxon>Eukaryota</taxon>
        <taxon>Metazoa</taxon>
        <taxon>Echinodermata</taxon>
        <taxon>Eleutherozoa</taxon>
        <taxon>Echinozoa</taxon>
        <taxon>Echinoidea</taxon>
        <taxon>Euechinoidea</taxon>
        <taxon>Echinacea</taxon>
        <taxon>Camarodonta</taxon>
        <taxon>Echinidea</taxon>
        <taxon>Strongylocentrotidae</taxon>
        <taxon>Strongylocentrotus</taxon>
    </lineage>
</organism>